<evidence type="ECO:0000313" key="1">
    <source>
        <dbReference type="EMBL" id="SEK33574.1"/>
    </source>
</evidence>
<proteinExistence type="predicted"/>
<name>A0A1H7G674_9ACTN</name>
<evidence type="ECO:0000313" key="2">
    <source>
        <dbReference type="Proteomes" id="UP000198953"/>
    </source>
</evidence>
<dbReference type="AlphaFoldDB" id="A0A1H7G674"/>
<accession>A0A1H7G674</accession>
<organism evidence="1 2">
    <name type="scientific">Nonomuraea pusilla</name>
    <dbReference type="NCBI Taxonomy" id="46177"/>
    <lineage>
        <taxon>Bacteria</taxon>
        <taxon>Bacillati</taxon>
        <taxon>Actinomycetota</taxon>
        <taxon>Actinomycetes</taxon>
        <taxon>Streptosporangiales</taxon>
        <taxon>Streptosporangiaceae</taxon>
        <taxon>Nonomuraea</taxon>
    </lineage>
</organism>
<keyword evidence="2" id="KW-1185">Reference proteome</keyword>
<reference evidence="1 2" key="1">
    <citation type="submission" date="2016-10" db="EMBL/GenBank/DDBJ databases">
        <authorList>
            <person name="de Groot N.N."/>
        </authorList>
    </citation>
    <scope>NUCLEOTIDE SEQUENCE [LARGE SCALE GENOMIC DNA]</scope>
    <source>
        <strain evidence="1 2">DSM 43357</strain>
    </source>
</reference>
<protein>
    <submittedName>
        <fullName evidence="1">Uncharacterized protein</fullName>
    </submittedName>
</protein>
<gene>
    <name evidence="1" type="ORF">SAMN05660976_00298</name>
</gene>
<sequence>MARTEPKDSGRELVEQARADGMELVGENGLLGRLTKLMP</sequence>
<dbReference type="EMBL" id="FOBF01000001">
    <property type="protein sequence ID" value="SEK33574.1"/>
    <property type="molecule type" value="Genomic_DNA"/>
</dbReference>
<dbReference type="Proteomes" id="UP000198953">
    <property type="component" value="Unassembled WGS sequence"/>
</dbReference>